<feature type="region of interest" description="Disordered" evidence="1">
    <location>
        <begin position="1"/>
        <end position="24"/>
    </location>
</feature>
<proteinExistence type="predicted"/>
<dbReference type="Proteomes" id="UP001155057">
    <property type="component" value="Unassembled WGS sequence"/>
</dbReference>
<accession>A0A9X2Q4A7</accession>
<evidence type="ECO:0000313" key="2">
    <source>
        <dbReference type="EMBL" id="MCS3709824.1"/>
    </source>
</evidence>
<name>A0A9X2Q4A7_9BACT</name>
<organism evidence="2 3">
    <name type="scientific">Salinibacter ruber</name>
    <dbReference type="NCBI Taxonomy" id="146919"/>
    <lineage>
        <taxon>Bacteria</taxon>
        <taxon>Pseudomonadati</taxon>
        <taxon>Rhodothermota</taxon>
        <taxon>Rhodothermia</taxon>
        <taxon>Rhodothermales</taxon>
        <taxon>Salinibacteraceae</taxon>
        <taxon>Salinibacter</taxon>
    </lineage>
</organism>
<sequence>MTRRRRVQRQNFHRDSRVQARDEKSRWDDHVDLNEDDKIALVRAGGMEVEVPFEWEVCPQCDGDGSVVDPNIDAGGLSRRDMRRRGPGFREDYFNGRYDVNCPRCEGRRVVADLDPQNNAQEDVVEVLQETLRREASTDQMRRAERAMGA</sequence>
<dbReference type="EMBL" id="JANUAE010000004">
    <property type="protein sequence ID" value="MCS3709824.1"/>
    <property type="molecule type" value="Genomic_DNA"/>
</dbReference>
<comment type="caution">
    <text evidence="2">The sequence shown here is derived from an EMBL/GenBank/DDBJ whole genome shotgun (WGS) entry which is preliminary data.</text>
</comment>
<protein>
    <submittedName>
        <fullName evidence="2">Uncharacterized protein</fullName>
    </submittedName>
</protein>
<dbReference type="RefSeq" id="WP_259123698.1">
    <property type="nucleotide sequence ID" value="NZ_JANTZO010000005.1"/>
</dbReference>
<evidence type="ECO:0000313" key="3">
    <source>
        <dbReference type="Proteomes" id="UP001155057"/>
    </source>
</evidence>
<reference evidence="2" key="1">
    <citation type="submission" date="2022-08" db="EMBL/GenBank/DDBJ databases">
        <title>Genomic Encyclopedia of Type Strains, Phase V (KMG-V): Genome sequencing to study the core and pangenomes of soil and plant-associated prokaryotes.</title>
        <authorList>
            <person name="Whitman W."/>
        </authorList>
    </citation>
    <scope>NUCLEOTIDE SEQUENCE</scope>
    <source>
        <strain evidence="2">SP3049</strain>
    </source>
</reference>
<gene>
    <name evidence="2" type="ORF">GGP61_001428</name>
</gene>
<evidence type="ECO:0000256" key="1">
    <source>
        <dbReference type="SAM" id="MobiDB-lite"/>
    </source>
</evidence>
<feature type="compositionally biased region" description="Basic and acidic residues" evidence="1">
    <location>
        <begin position="12"/>
        <end position="24"/>
    </location>
</feature>
<dbReference type="AlphaFoldDB" id="A0A9X2Q4A7"/>